<evidence type="ECO:0000256" key="2">
    <source>
        <dbReference type="PROSITE-ProRule" id="PRU00168"/>
    </source>
</evidence>
<dbReference type="Proteomes" id="UP001497623">
    <property type="component" value="Unassembled WGS sequence"/>
</dbReference>
<dbReference type="InterPro" id="IPR014710">
    <property type="entry name" value="RmlC-like_jellyroll"/>
</dbReference>
<dbReference type="InterPro" id="IPR023578">
    <property type="entry name" value="Ras_GEF_dom_sf"/>
</dbReference>
<dbReference type="Pfam" id="PF00595">
    <property type="entry name" value="PDZ"/>
    <property type="match status" value="1"/>
</dbReference>
<dbReference type="Gene3D" id="1.20.870.10">
    <property type="entry name" value="Son of sevenless (SoS) protein Chain: S domain 1"/>
    <property type="match status" value="1"/>
</dbReference>
<feature type="compositionally biased region" description="Basic residues" evidence="3">
    <location>
        <begin position="64"/>
        <end position="73"/>
    </location>
</feature>
<dbReference type="Pfam" id="PF00618">
    <property type="entry name" value="RasGEF_N"/>
    <property type="match status" value="1"/>
</dbReference>
<dbReference type="Gene3D" id="2.30.42.10">
    <property type="match status" value="1"/>
</dbReference>
<dbReference type="PROSITE" id="PS50106">
    <property type="entry name" value="PDZ"/>
    <property type="match status" value="1"/>
</dbReference>
<dbReference type="SUPFAM" id="SSF48366">
    <property type="entry name" value="Ras GEF"/>
    <property type="match status" value="1"/>
</dbReference>
<reference evidence="9 10" key="1">
    <citation type="submission" date="2024-05" db="EMBL/GenBank/DDBJ databases">
        <authorList>
            <person name="Wallberg A."/>
        </authorList>
    </citation>
    <scope>NUCLEOTIDE SEQUENCE [LARGE SCALE GENOMIC DNA]</scope>
</reference>
<gene>
    <name evidence="9" type="ORF">MNOR_LOCUS31628</name>
</gene>
<dbReference type="FunFam" id="2.60.120.10:FF:000088">
    <property type="entry name" value="Guanine nucleotide exchange factor"/>
    <property type="match status" value="1"/>
</dbReference>
<feature type="region of interest" description="Disordered" evidence="3">
    <location>
        <begin position="1321"/>
        <end position="1341"/>
    </location>
</feature>
<keyword evidence="1 2" id="KW-0344">Guanine-nucleotide releasing factor</keyword>
<feature type="region of interest" description="Disordered" evidence="3">
    <location>
        <begin position="604"/>
        <end position="638"/>
    </location>
</feature>
<evidence type="ECO:0008006" key="11">
    <source>
        <dbReference type="Google" id="ProtNLM"/>
    </source>
</evidence>
<evidence type="ECO:0000259" key="7">
    <source>
        <dbReference type="PROSITE" id="PS50200"/>
    </source>
</evidence>
<feature type="region of interest" description="Disordered" evidence="3">
    <location>
        <begin position="529"/>
        <end position="560"/>
    </location>
</feature>
<dbReference type="SMART" id="SM00229">
    <property type="entry name" value="RasGEFN"/>
    <property type="match status" value="1"/>
</dbReference>
<dbReference type="SUPFAM" id="SSF50156">
    <property type="entry name" value="PDZ domain-like"/>
    <property type="match status" value="1"/>
</dbReference>
<organism evidence="9 10">
    <name type="scientific">Meganyctiphanes norvegica</name>
    <name type="common">Northern krill</name>
    <name type="synonym">Thysanopoda norvegica</name>
    <dbReference type="NCBI Taxonomy" id="48144"/>
    <lineage>
        <taxon>Eukaryota</taxon>
        <taxon>Metazoa</taxon>
        <taxon>Ecdysozoa</taxon>
        <taxon>Arthropoda</taxon>
        <taxon>Crustacea</taxon>
        <taxon>Multicrustacea</taxon>
        <taxon>Malacostraca</taxon>
        <taxon>Eumalacostraca</taxon>
        <taxon>Eucarida</taxon>
        <taxon>Euphausiacea</taxon>
        <taxon>Euphausiidae</taxon>
        <taxon>Meganyctiphanes</taxon>
    </lineage>
</organism>
<feature type="domain" description="Ras-associating" evidence="7">
    <location>
        <begin position="649"/>
        <end position="738"/>
    </location>
</feature>
<sequence length="1341" mass="149570">MIVIDYPDVQLMRPYQRGSCNTMNLEKLLALEQEEITIRAGGGHHNAHAGHVSSGMPGTGDGHPHHHHQHYHHGHQDSNCLPDLVGGVMVRGGRSRGSVGSSVRDGSDTSSAYSGSDTMCHSLHSSLEPDEPDLSGLTESAVDSDEEDLAESIESLAVRDAVRECLEKDPSERTDDDIEILLEFTQRLRSFSNMTLSVRRAMCQAMVFAVVEEAGTILMNDGEELDSWSVIINGHVEVVCGTDRHELHLGDSFGITPTMEKLYHRGIMRSKLDDCQFVCIRQKDYYRILHQGEENTRRHEEDGKLVLVTEQRAVDGGNRKVNIVIKGSPDRLMCQLVEVENNVDPTYVEDFLLSHRTFLDNPLIVAKKLLHWFEDPGLRDRVTRVLLLWVNNHFTDFEMDPNMMNFLENFEEGLEKEKMAGQLHLLDFACATKARARTVTLTRSSRDEVLHFSILGGYERGFGVFISKVEPGSKAEEVGLKRGDQIIEVNGQSYQHMSHAKALECLRSNCHLSITVKSNLLAFKEMLLTPDSSPRPRNRKHSEGRTLSDTKDNLPTSDFASTMNLVNEINQQSPKDKGKDNMKNSLFSTIIKNPIKKMIKNAKVPDAPMNSDESVSSQSSSGGGGHMYQSHSNPDLSTAGYEDFRAEFPEHVLKVYRSSDQTARFLPVHKETTAREVVMLSLQIFNINDPSGSSNYALYEVTVTEEGIIKQRRLQDTLQNLAERIGLSSRYYLKNVTSSAHLVPDEIVSDLVRESQVWFLQLNSVHLAIQLTLNDFTIFRQIEPTEYIDYLFNLKSNYGTPALSNFAELVNREMFWVVTEVCSEHNLVKRSKIVKQFIKVARQCKEHKNFNSMFAILSGLGHRAVSRLKQTWEKLPSKYQRMFQDMTELMNPSRNMSKYRNLVQNENLQPPIIPFYPVVAKDLQFTHEGNDDKMEGLINFEKLRMISRYIRDLQNMCSAPYDLITMLELGGQPPSATMIAMNQMTTGGHQVATVKRRKKSTAAPDKKKMFEEAQMVRRVKAYLAHLHVIASEEQLMNMSLECEGGGDSHKGSRSAANKESGGSGSVSAPSTNPQTRRERRAESPSPSTTSSTSSTSQTSNDKKHHPKFGATSPQSISKMKSLAEPKTKPHHGPRPPVTHHSLSPSPSPGPPRRGNGVPQHNPRSTHERSHSDTHAVPVDLSAESSSVTSLSKLHKSHTSGSVTSIECHGAGAGESDSGISTHFDCHSSSSLEVGGVGALEGCYMSSSPPAHHRRFSHQPAEARSRPPFPQAVAVLPPIPGAGTNMCGGRLRRLVQTPPDYLATQLRMQQMQLGRALSHDGVPYAHHTYHDDDEDERQVSAV</sequence>
<dbReference type="CDD" id="cd00155">
    <property type="entry name" value="RasGEF"/>
    <property type="match status" value="1"/>
</dbReference>
<feature type="compositionally biased region" description="Low complexity" evidence="3">
    <location>
        <begin position="1083"/>
        <end position="1099"/>
    </location>
</feature>
<dbReference type="Gene3D" id="1.10.840.10">
    <property type="entry name" value="Ras guanine-nucleotide exchange factors catalytic domain"/>
    <property type="match status" value="1"/>
</dbReference>
<feature type="domain" description="Ras-GEF" evidence="4">
    <location>
        <begin position="763"/>
        <end position="990"/>
    </location>
</feature>
<dbReference type="Pfam" id="PF00617">
    <property type="entry name" value="RasGEF"/>
    <property type="match status" value="1"/>
</dbReference>
<dbReference type="InterPro" id="IPR036034">
    <property type="entry name" value="PDZ_sf"/>
</dbReference>
<dbReference type="InterPro" id="IPR036964">
    <property type="entry name" value="RASGEF_cat_dom_sf"/>
</dbReference>
<dbReference type="Gene3D" id="2.60.120.10">
    <property type="entry name" value="Jelly Rolls"/>
    <property type="match status" value="1"/>
</dbReference>
<dbReference type="SMART" id="SM00100">
    <property type="entry name" value="cNMP"/>
    <property type="match status" value="1"/>
</dbReference>
<dbReference type="PANTHER" id="PTHR23113">
    <property type="entry name" value="GUANINE NUCLEOTIDE EXCHANGE FACTOR"/>
    <property type="match status" value="1"/>
</dbReference>
<name>A0AAV2S2S3_MEGNR</name>
<feature type="region of interest" description="Disordered" evidence="3">
    <location>
        <begin position="91"/>
        <end position="138"/>
    </location>
</feature>
<dbReference type="CDD" id="cd06755">
    <property type="entry name" value="PDZ_RapGEF2_RapGEF6-like"/>
    <property type="match status" value="1"/>
</dbReference>
<feature type="compositionally biased region" description="Low complexity" evidence="3">
    <location>
        <begin position="1180"/>
        <end position="1191"/>
    </location>
</feature>
<dbReference type="PROSITE" id="PS50009">
    <property type="entry name" value="RASGEF_CAT"/>
    <property type="match status" value="1"/>
</dbReference>
<dbReference type="InterPro" id="IPR018490">
    <property type="entry name" value="cNMP-bd_dom_sf"/>
</dbReference>
<evidence type="ECO:0000259" key="4">
    <source>
        <dbReference type="PROSITE" id="PS50009"/>
    </source>
</evidence>
<feature type="compositionally biased region" description="Basic and acidic residues" evidence="3">
    <location>
        <begin position="1164"/>
        <end position="1173"/>
    </location>
</feature>
<protein>
    <recommendedName>
        <fullName evidence="11">Rap guanine nucleotide exchange factor 2</fullName>
    </recommendedName>
</protein>
<dbReference type="SMART" id="SM00228">
    <property type="entry name" value="PDZ"/>
    <property type="match status" value="1"/>
</dbReference>
<dbReference type="GO" id="GO:0007265">
    <property type="term" value="P:Ras protein signal transduction"/>
    <property type="evidence" value="ECO:0007669"/>
    <property type="project" value="TreeGrafter"/>
</dbReference>
<dbReference type="InterPro" id="IPR000595">
    <property type="entry name" value="cNMP-bd_dom"/>
</dbReference>
<dbReference type="CDD" id="cd06224">
    <property type="entry name" value="REM"/>
    <property type="match status" value="1"/>
</dbReference>
<dbReference type="InterPro" id="IPR001895">
    <property type="entry name" value="RASGEF_cat_dom"/>
</dbReference>
<comment type="caution">
    <text evidence="9">The sequence shown here is derived from an EMBL/GenBank/DDBJ whole genome shotgun (WGS) entry which is preliminary data.</text>
</comment>
<feature type="domain" description="N-terminal Ras-GEF" evidence="8">
    <location>
        <begin position="320"/>
        <end position="434"/>
    </location>
</feature>
<feature type="non-terminal residue" evidence="9">
    <location>
        <position position="1341"/>
    </location>
</feature>
<dbReference type="Pfam" id="PF00788">
    <property type="entry name" value="RA"/>
    <property type="match status" value="1"/>
</dbReference>
<feature type="region of interest" description="Disordered" evidence="3">
    <location>
        <begin position="45"/>
        <end position="77"/>
    </location>
</feature>
<dbReference type="InterPro" id="IPR001478">
    <property type="entry name" value="PDZ"/>
</dbReference>
<feature type="compositionally biased region" description="Low complexity" evidence="3">
    <location>
        <begin position="91"/>
        <end position="111"/>
    </location>
</feature>
<dbReference type="GO" id="GO:0005085">
    <property type="term" value="F:guanyl-nucleotide exchange factor activity"/>
    <property type="evidence" value="ECO:0007669"/>
    <property type="project" value="UniProtKB-KW"/>
</dbReference>
<evidence type="ECO:0000256" key="3">
    <source>
        <dbReference type="SAM" id="MobiDB-lite"/>
    </source>
</evidence>
<dbReference type="CDD" id="cd01785">
    <property type="entry name" value="RA_PDZ-GEF1"/>
    <property type="match status" value="1"/>
</dbReference>
<evidence type="ECO:0000313" key="10">
    <source>
        <dbReference type="Proteomes" id="UP001497623"/>
    </source>
</evidence>
<keyword evidence="10" id="KW-1185">Reference proteome</keyword>
<dbReference type="PROSITE" id="PS50200">
    <property type="entry name" value="RA"/>
    <property type="match status" value="1"/>
</dbReference>
<dbReference type="PANTHER" id="PTHR23113:SF249">
    <property type="entry name" value="RAP GUANINE NUCLEOTIDE EXCHANGE FACTOR 6"/>
    <property type="match status" value="1"/>
</dbReference>
<feature type="domain" description="PDZ" evidence="6">
    <location>
        <begin position="438"/>
        <end position="508"/>
    </location>
</feature>
<evidence type="ECO:0000259" key="5">
    <source>
        <dbReference type="PROSITE" id="PS50042"/>
    </source>
</evidence>
<evidence type="ECO:0000256" key="1">
    <source>
        <dbReference type="ARBA" id="ARBA00022658"/>
    </source>
</evidence>
<feature type="region of interest" description="Disordered" evidence="3">
    <location>
        <begin position="1041"/>
        <end position="1215"/>
    </location>
</feature>
<dbReference type="PROSITE" id="PS50212">
    <property type="entry name" value="RASGEF_NTER"/>
    <property type="match status" value="1"/>
</dbReference>
<evidence type="ECO:0000259" key="6">
    <source>
        <dbReference type="PROSITE" id="PS50106"/>
    </source>
</evidence>
<dbReference type="EMBL" id="CAXKWB010041184">
    <property type="protein sequence ID" value="CAL4156065.1"/>
    <property type="molecule type" value="Genomic_DNA"/>
</dbReference>
<dbReference type="SMART" id="SM00147">
    <property type="entry name" value="RasGEF"/>
    <property type="match status" value="1"/>
</dbReference>
<feature type="compositionally biased region" description="Polar residues" evidence="3">
    <location>
        <begin position="1065"/>
        <end position="1074"/>
    </location>
</feature>
<dbReference type="CDD" id="cd00038">
    <property type="entry name" value="CAP_ED"/>
    <property type="match status" value="1"/>
</dbReference>
<dbReference type="InterPro" id="IPR008937">
    <property type="entry name" value="Ras-like_GEF"/>
</dbReference>
<feature type="compositionally biased region" description="Polar residues" evidence="3">
    <location>
        <begin position="112"/>
        <end position="125"/>
    </location>
</feature>
<proteinExistence type="predicted"/>
<dbReference type="PROSITE" id="PS50042">
    <property type="entry name" value="CNMP_BINDING_3"/>
    <property type="match status" value="1"/>
</dbReference>
<dbReference type="InterPro" id="IPR000159">
    <property type="entry name" value="RA_dom"/>
</dbReference>
<dbReference type="GO" id="GO:0016324">
    <property type="term" value="C:apical plasma membrane"/>
    <property type="evidence" value="ECO:0007669"/>
    <property type="project" value="TreeGrafter"/>
</dbReference>
<dbReference type="SMART" id="SM00314">
    <property type="entry name" value="RA"/>
    <property type="match status" value="1"/>
</dbReference>
<evidence type="ECO:0000313" key="9">
    <source>
        <dbReference type="EMBL" id="CAL4156065.1"/>
    </source>
</evidence>
<feature type="domain" description="Cyclic nucleotide-binding" evidence="5">
    <location>
        <begin position="190"/>
        <end position="302"/>
    </location>
</feature>
<dbReference type="SUPFAM" id="SSF51206">
    <property type="entry name" value="cAMP-binding domain-like"/>
    <property type="match status" value="1"/>
</dbReference>
<accession>A0AAV2S2S3</accession>
<feature type="compositionally biased region" description="Basic and acidic residues" evidence="3">
    <location>
        <begin position="541"/>
        <end position="552"/>
    </location>
</feature>
<evidence type="ECO:0000259" key="8">
    <source>
        <dbReference type="PROSITE" id="PS50212"/>
    </source>
</evidence>
<dbReference type="InterPro" id="IPR000651">
    <property type="entry name" value="Ras-like_Gua-exchang_fac_N"/>
</dbReference>